<gene>
    <name evidence="2" type="ORF">ATO7_08492</name>
</gene>
<dbReference type="EMBL" id="AQQV01000002">
    <property type="protein sequence ID" value="ORE87064.1"/>
    <property type="molecule type" value="Genomic_DNA"/>
</dbReference>
<organism evidence="2 3">
    <name type="scientific">Oceanococcus atlanticus</name>
    <dbReference type="NCBI Taxonomy" id="1317117"/>
    <lineage>
        <taxon>Bacteria</taxon>
        <taxon>Pseudomonadati</taxon>
        <taxon>Pseudomonadota</taxon>
        <taxon>Gammaproteobacteria</taxon>
        <taxon>Chromatiales</taxon>
        <taxon>Oceanococcaceae</taxon>
        <taxon>Oceanococcus</taxon>
    </lineage>
</organism>
<keyword evidence="1" id="KW-0812">Transmembrane</keyword>
<accession>A0A1Y1SEE7</accession>
<dbReference type="GO" id="GO:0015097">
    <property type="term" value="F:mercury ion transmembrane transporter activity"/>
    <property type="evidence" value="ECO:0007669"/>
    <property type="project" value="InterPro"/>
</dbReference>
<evidence type="ECO:0000313" key="2">
    <source>
        <dbReference type="EMBL" id="ORE87064.1"/>
    </source>
</evidence>
<dbReference type="STRING" id="1317117.ATO7_08492"/>
<feature type="transmembrane region" description="Helical" evidence="1">
    <location>
        <begin position="27"/>
        <end position="45"/>
    </location>
</feature>
<dbReference type="InterPro" id="IPR004891">
    <property type="entry name" value="Mercury-R_MerC"/>
</dbReference>
<keyword evidence="3" id="KW-1185">Reference proteome</keyword>
<dbReference type="AlphaFoldDB" id="A0A1Y1SEE7"/>
<proteinExistence type="predicted"/>
<protein>
    <recommendedName>
        <fullName evidence="4">MerC mercury resistance protein</fullName>
    </recommendedName>
</protein>
<feature type="transmembrane region" description="Helical" evidence="1">
    <location>
        <begin position="81"/>
        <end position="101"/>
    </location>
</feature>
<dbReference type="GO" id="GO:0016020">
    <property type="term" value="C:membrane"/>
    <property type="evidence" value="ECO:0007669"/>
    <property type="project" value="InterPro"/>
</dbReference>
<keyword evidence="1" id="KW-1133">Transmembrane helix</keyword>
<dbReference type="Proteomes" id="UP000192342">
    <property type="component" value="Unassembled WGS sequence"/>
</dbReference>
<name>A0A1Y1SEE7_9GAMM</name>
<evidence type="ECO:0008006" key="4">
    <source>
        <dbReference type="Google" id="ProtNLM"/>
    </source>
</evidence>
<evidence type="ECO:0000313" key="3">
    <source>
        <dbReference type="Proteomes" id="UP000192342"/>
    </source>
</evidence>
<keyword evidence="1" id="KW-0472">Membrane</keyword>
<sequence>MCLIHCLALPLLMSMLPLLAWLDGHAAWIHAWLLMLIAPLSAWALGRGCRQHGRRPVLYAGLLAISALVAAVVVAPRAPALEAPLTLLGSVMLVSIHVWNLRMLARRRLRTISHV</sequence>
<comment type="caution">
    <text evidence="2">The sequence shown here is derived from an EMBL/GenBank/DDBJ whole genome shotgun (WGS) entry which is preliminary data.</text>
</comment>
<reference evidence="2 3" key="1">
    <citation type="submission" date="2013-04" db="EMBL/GenBank/DDBJ databases">
        <title>Oceanococcus atlanticus 22II-S10r2 Genome Sequencing.</title>
        <authorList>
            <person name="Lai Q."/>
            <person name="Li G."/>
            <person name="Shao Z."/>
        </authorList>
    </citation>
    <scope>NUCLEOTIDE SEQUENCE [LARGE SCALE GENOMIC DNA]</scope>
    <source>
        <strain evidence="2 3">22II-S10r2</strain>
    </source>
</reference>
<feature type="transmembrane region" description="Helical" evidence="1">
    <location>
        <begin position="57"/>
        <end position="75"/>
    </location>
</feature>
<evidence type="ECO:0000256" key="1">
    <source>
        <dbReference type="SAM" id="Phobius"/>
    </source>
</evidence>
<dbReference type="Pfam" id="PF03203">
    <property type="entry name" value="MerC"/>
    <property type="match status" value="1"/>
</dbReference>